<evidence type="ECO:0000313" key="3">
    <source>
        <dbReference type="Proteomes" id="UP000019678"/>
    </source>
</evidence>
<name>A0A017TA82_9BACT</name>
<organism evidence="2 3">
    <name type="scientific">Chondromyces apiculatus DSM 436</name>
    <dbReference type="NCBI Taxonomy" id="1192034"/>
    <lineage>
        <taxon>Bacteria</taxon>
        <taxon>Pseudomonadati</taxon>
        <taxon>Myxococcota</taxon>
        <taxon>Polyangia</taxon>
        <taxon>Polyangiales</taxon>
        <taxon>Polyangiaceae</taxon>
        <taxon>Chondromyces</taxon>
    </lineage>
</organism>
<reference evidence="2 3" key="1">
    <citation type="submission" date="2013-05" db="EMBL/GenBank/DDBJ databases">
        <title>Genome assembly of Chondromyces apiculatus DSM 436.</title>
        <authorList>
            <person name="Sharma G."/>
            <person name="Khatri I."/>
            <person name="Kaur C."/>
            <person name="Mayilraj S."/>
            <person name="Subramanian S."/>
        </authorList>
    </citation>
    <scope>NUCLEOTIDE SEQUENCE [LARGE SCALE GENOMIC DNA]</scope>
    <source>
        <strain evidence="2 3">DSM 436</strain>
    </source>
</reference>
<dbReference type="RefSeq" id="WP_044240748.1">
    <property type="nucleotide sequence ID" value="NZ_ASRX01000018.1"/>
</dbReference>
<dbReference type="AlphaFoldDB" id="A0A017TA82"/>
<dbReference type="OrthoDB" id="5531646at2"/>
<protein>
    <recommendedName>
        <fullName evidence="4">Lipoprotein</fullName>
    </recommendedName>
</protein>
<evidence type="ECO:0008006" key="4">
    <source>
        <dbReference type="Google" id="ProtNLM"/>
    </source>
</evidence>
<evidence type="ECO:0000313" key="2">
    <source>
        <dbReference type="EMBL" id="EYF06124.1"/>
    </source>
</evidence>
<accession>A0A017TA82</accession>
<feature type="region of interest" description="Disordered" evidence="1">
    <location>
        <begin position="301"/>
        <end position="339"/>
    </location>
</feature>
<comment type="caution">
    <text evidence="2">The sequence shown here is derived from an EMBL/GenBank/DDBJ whole genome shotgun (WGS) entry which is preliminary data.</text>
</comment>
<gene>
    <name evidence="2" type="ORF">CAP_2314</name>
</gene>
<dbReference type="PROSITE" id="PS51257">
    <property type="entry name" value="PROKAR_LIPOPROTEIN"/>
    <property type="match status" value="1"/>
</dbReference>
<dbReference type="Proteomes" id="UP000019678">
    <property type="component" value="Unassembled WGS sequence"/>
</dbReference>
<keyword evidence="3" id="KW-1185">Reference proteome</keyword>
<evidence type="ECO:0000256" key="1">
    <source>
        <dbReference type="SAM" id="MobiDB-lite"/>
    </source>
</evidence>
<sequence>MAIHVRPTLLLSVLALGVLGAATAGCIGGGTNGYLRSVSSGRIGCAPEDIVIRDSQGFTASTWVAECQGRVYFCSSGQYQGTACREGTALAAGEVRLPVAARRATSEVPQEVGGFRLGWSVEEAVKVCTAAGHAWQARSQTSYGCSGVPEDLGAPTTAQLDFCAGALCTIDLAAKQPRATAAQLEERLRAHEGKLAQKYGAATYRKGEIPADCGKDPAACARESASHTVVAWGWPSGHEVELSVDVVRRKVAEDTFSRSATLHLLLRHGTPRAPQAYVDAGEESEGSEFFAPWGPWRRRSATDTWGSPHSWGSSSGGHGWGSSSGRGLGSSPGGSRFGR</sequence>
<feature type="compositionally biased region" description="Gly residues" evidence="1">
    <location>
        <begin position="314"/>
        <end position="339"/>
    </location>
</feature>
<dbReference type="EMBL" id="ASRX01000018">
    <property type="protein sequence ID" value="EYF06124.1"/>
    <property type="molecule type" value="Genomic_DNA"/>
</dbReference>
<proteinExistence type="predicted"/>